<feature type="coiled-coil region" evidence="1">
    <location>
        <begin position="6"/>
        <end position="40"/>
    </location>
</feature>
<evidence type="ECO:0000256" key="1">
    <source>
        <dbReference type="SAM" id="Coils"/>
    </source>
</evidence>
<dbReference type="AlphaFoldDB" id="A0A2C6BRS2"/>
<gene>
    <name evidence="2" type="ORF">CBG54_05525</name>
</gene>
<evidence type="ECO:0000313" key="2">
    <source>
        <dbReference type="EMBL" id="PHI06522.1"/>
    </source>
</evidence>
<accession>A0A2C6BRS2</accession>
<dbReference type="RefSeq" id="WP_098974187.1">
    <property type="nucleotide sequence ID" value="NZ_CP077115.1"/>
</dbReference>
<comment type="caution">
    <text evidence="2">The sequence shown here is derived from an EMBL/GenBank/DDBJ whole genome shotgun (WGS) entry which is preliminary data.</text>
</comment>
<organism evidence="2 3">
    <name type="scientific">Fusobacterium nucleatum subsp. polymorphum</name>
    <name type="common">Fusobacterium polymorphum</name>
    <dbReference type="NCBI Taxonomy" id="76857"/>
    <lineage>
        <taxon>Bacteria</taxon>
        <taxon>Fusobacteriati</taxon>
        <taxon>Fusobacteriota</taxon>
        <taxon>Fusobacteriia</taxon>
        <taxon>Fusobacteriales</taxon>
        <taxon>Fusobacteriaceae</taxon>
        <taxon>Fusobacterium</taxon>
    </lineage>
</organism>
<proteinExistence type="predicted"/>
<dbReference type="EMBL" id="NIRN01000001">
    <property type="protein sequence ID" value="PHI06522.1"/>
    <property type="molecule type" value="Genomic_DNA"/>
</dbReference>
<sequence length="449" mass="53869">MYSIDIKNLIEKINKIQEEITEQKIKISSLENEKNNKKERNSQKFQIRFNEIDRYEKEIKSLSDNRFFNYIKLFDFLNSDDITQNKDFEVNEELGCLVKRPKSITEIDISNSTIGLDGKSVSYKIREKYPINSMEYSFYSKETNLPLVPKSIIIKYDNYIDNFFENYFRYFNSNNKDNFISRYIFEPKMIKEIIFNFDELINEDNHYLKLFSIKYKDKNFIKILIENNKEIKNFNLTKKSNEAFKKLIFSYSENNETYNEIKFNKNEAIFSLKKGNDFIIKIEDSEEEVKRNNETIVKEKILESKEVVFGKGIYILRDKDISIESIKITLPFSSSEKLREKFIELQKNIDNYFENFAGVITLKQDKIKNVSETFDDVIFQLKFLDDEKSIKDNENALNFYFDKEKSLLYTSAFFNKYDFYISYQYKEKQSVIDSEYFTPILFEFSLKGQ</sequence>
<dbReference type="Proteomes" id="UP000224182">
    <property type="component" value="Unassembled WGS sequence"/>
</dbReference>
<protein>
    <submittedName>
        <fullName evidence="2">Uncharacterized protein</fullName>
    </submittedName>
</protein>
<reference evidence="2 3" key="1">
    <citation type="submission" date="2017-06" db="EMBL/GenBank/DDBJ databases">
        <title>Draft genome sequence of Fusobacterium nucleatum subsp. polymorphum KCOM 1271 (=ChDC F305).</title>
        <authorList>
            <person name="Kook J.-K."/>
            <person name="Park S.-N."/>
            <person name="Lim Y.K."/>
            <person name="Roh H."/>
        </authorList>
    </citation>
    <scope>NUCLEOTIDE SEQUENCE [LARGE SCALE GENOMIC DNA]</scope>
    <source>
        <strain evidence="3">KCOM 1271 (ChDC F305)</strain>
    </source>
</reference>
<keyword evidence="1" id="KW-0175">Coiled coil</keyword>
<name>A0A2C6BRS2_FUSNP</name>
<evidence type="ECO:0000313" key="3">
    <source>
        <dbReference type="Proteomes" id="UP000224182"/>
    </source>
</evidence>